<name>A0A1U9VMG3_9RALS</name>
<dbReference type="InterPro" id="IPR039375">
    <property type="entry name" value="NodN-like"/>
</dbReference>
<dbReference type="Proteomes" id="UP000189628">
    <property type="component" value="Chromosome"/>
</dbReference>
<reference evidence="2 3" key="1">
    <citation type="submission" date="2017-02" db="EMBL/GenBank/DDBJ databases">
        <title>Blood Disease Bacterium A2-HR MARDI.</title>
        <authorList>
            <person name="Badrun R."/>
            <person name="Abu Bakar N."/>
            <person name="Laboh R."/>
        </authorList>
    </citation>
    <scope>NUCLEOTIDE SEQUENCE [LARGE SCALE GENOMIC DNA]</scope>
    <source>
        <strain evidence="2 3">A2-HR MARDI</strain>
    </source>
</reference>
<proteinExistence type="predicted"/>
<organism evidence="2 3">
    <name type="scientific">blood disease bacterium A2-HR MARDI</name>
    <dbReference type="NCBI Taxonomy" id="1944648"/>
    <lineage>
        <taxon>Bacteria</taxon>
        <taxon>Pseudomonadati</taxon>
        <taxon>Pseudomonadota</taxon>
        <taxon>Betaproteobacteria</taxon>
        <taxon>Burkholderiales</taxon>
        <taxon>Burkholderiaceae</taxon>
        <taxon>Ralstonia</taxon>
        <taxon>Ralstonia solanacearum species complex</taxon>
    </lineage>
</organism>
<evidence type="ECO:0000313" key="3">
    <source>
        <dbReference type="Proteomes" id="UP000189628"/>
    </source>
</evidence>
<feature type="domain" description="MaoC-like" evidence="1">
    <location>
        <begin position="14"/>
        <end position="117"/>
    </location>
</feature>
<dbReference type="PANTHER" id="PTHR42993:SF1">
    <property type="entry name" value="MAOC-LIKE DEHYDRATASE DOMAIN-CONTAINING PROTEIN"/>
    <property type="match status" value="1"/>
</dbReference>
<dbReference type="PANTHER" id="PTHR42993">
    <property type="entry name" value="MAOC-LIKE DEHYDRATASE DOMAIN-CONTAINING PROTEIN"/>
    <property type="match status" value="1"/>
</dbReference>
<dbReference type="AlphaFoldDB" id="A0A1U9VMG3"/>
<dbReference type="Gene3D" id="3.10.129.10">
    <property type="entry name" value="Hotdog Thioesterase"/>
    <property type="match status" value="1"/>
</dbReference>
<dbReference type="EMBL" id="CP019911">
    <property type="protein sequence ID" value="AQW31261.1"/>
    <property type="molecule type" value="Genomic_DNA"/>
</dbReference>
<dbReference type="CDD" id="cd03450">
    <property type="entry name" value="NodN"/>
    <property type="match status" value="1"/>
</dbReference>
<dbReference type="InterPro" id="IPR029069">
    <property type="entry name" value="HotDog_dom_sf"/>
</dbReference>
<dbReference type="SUPFAM" id="SSF54637">
    <property type="entry name" value="Thioesterase/thiol ester dehydrase-isomerase"/>
    <property type="match status" value="1"/>
</dbReference>
<dbReference type="GeneID" id="97320729"/>
<protein>
    <submittedName>
        <fullName evidence="2">Dehydratase</fullName>
    </submittedName>
</protein>
<accession>A0A1U9VMG3</accession>
<evidence type="ECO:0000259" key="1">
    <source>
        <dbReference type="Pfam" id="PF01575"/>
    </source>
</evidence>
<dbReference type="RefSeq" id="WP_013212076.1">
    <property type="nucleotide sequence ID" value="NZ_CP019911.1"/>
</dbReference>
<dbReference type="Pfam" id="PF01575">
    <property type="entry name" value="MaoC_dehydratas"/>
    <property type="match status" value="1"/>
</dbReference>
<sequence>MRVIESLDELRGLVGQEVAVSDWVEITQQQVNQFAEATGDHQWIHVDVERARRESPFGAPVAHGFLTLSLLPALMHNALAMPDVKMGVNYGLNKVRFTAPVPVGSRLRARVSLLGMEMLPPLPSSPDAPALTGAQMTWNVTIEREGQERPVCVAESISRRYS</sequence>
<gene>
    <name evidence="2" type="ORF">B0B51_15895</name>
</gene>
<evidence type="ECO:0000313" key="2">
    <source>
        <dbReference type="EMBL" id="AQW31261.1"/>
    </source>
</evidence>
<dbReference type="InterPro" id="IPR002539">
    <property type="entry name" value="MaoC-like_dom"/>
</dbReference>